<comment type="caution">
    <text evidence="1">The sequence shown here is derived from an EMBL/GenBank/DDBJ whole genome shotgun (WGS) entry which is preliminary data.</text>
</comment>
<organism evidence="1 2">
    <name type="scientific">Dallia pectoralis</name>
    <name type="common">Alaska blackfish</name>
    <dbReference type="NCBI Taxonomy" id="75939"/>
    <lineage>
        <taxon>Eukaryota</taxon>
        <taxon>Metazoa</taxon>
        <taxon>Chordata</taxon>
        <taxon>Craniata</taxon>
        <taxon>Vertebrata</taxon>
        <taxon>Euteleostomi</taxon>
        <taxon>Actinopterygii</taxon>
        <taxon>Neopterygii</taxon>
        <taxon>Teleostei</taxon>
        <taxon>Protacanthopterygii</taxon>
        <taxon>Esociformes</taxon>
        <taxon>Umbridae</taxon>
        <taxon>Dallia</taxon>
    </lineage>
</organism>
<sequence length="120" mass="13564">MPIVDEMMERLGKATLIFTLGLTKSTGIGVVLSYAEGEDAHSIHFISRKLILRERNYVTVEREALAIKWALEYLRYYLLGRKVYLSTPPLSGWLGRETPTVVSPDGFSPRIPIQGDPQAW</sequence>
<proteinExistence type="predicted"/>
<name>A0ACC2H8Y9_DALPE</name>
<gene>
    <name evidence="1" type="ORF">DPEC_G00043070</name>
</gene>
<keyword evidence="2" id="KW-1185">Reference proteome</keyword>
<reference evidence="1" key="1">
    <citation type="submission" date="2021-05" db="EMBL/GenBank/DDBJ databases">
        <authorList>
            <person name="Pan Q."/>
            <person name="Jouanno E."/>
            <person name="Zahm M."/>
            <person name="Klopp C."/>
            <person name="Cabau C."/>
            <person name="Louis A."/>
            <person name="Berthelot C."/>
            <person name="Parey E."/>
            <person name="Roest Crollius H."/>
            <person name="Montfort J."/>
            <person name="Robinson-Rechavi M."/>
            <person name="Bouchez O."/>
            <person name="Lampietro C."/>
            <person name="Lopez Roques C."/>
            <person name="Donnadieu C."/>
            <person name="Postlethwait J."/>
            <person name="Bobe J."/>
            <person name="Dillon D."/>
            <person name="Chandos A."/>
            <person name="von Hippel F."/>
            <person name="Guiguen Y."/>
        </authorList>
    </citation>
    <scope>NUCLEOTIDE SEQUENCE</scope>
    <source>
        <strain evidence="1">YG-Jan2019</strain>
    </source>
</reference>
<evidence type="ECO:0000313" key="1">
    <source>
        <dbReference type="EMBL" id="KAJ8012463.1"/>
    </source>
</evidence>
<accession>A0ACC2H8Y9</accession>
<protein>
    <submittedName>
        <fullName evidence="1">Uncharacterized protein</fullName>
    </submittedName>
</protein>
<dbReference type="EMBL" id="CM055731">
    <property type="protein sequence ID" value="KAJ8012463.1"/>
    <property type="molecule type" value="Genomic_DNA"/>
</dbReference>
<evidence type="ECO:0000313" key="2">
    <source>
        <dbReference type="Proteomes" id="UP001157502"/>
    </source>
</evidence>
<dbReference type="Proteomes" id="UP001157502">
    <property type="component" value="Chromosome 4"/>
</dbReference>